<comment type="caution">
    <text evidence="1">The sequence shown here is derived from an EMBL/GenBank/DDBJ whole genome shotgun (WGS) entry which is preliminary data.</text>
</comment>
<reference evidence="1 2" key="1">
    <citation type="submission" date="2019-05" db="EMBL/GenBank/DDBJ databases">
        <title>Another draft genome of Portunus trituberculatus and its Hox gene families provides insights of decapod evolution.</title>
        <authorList>
            <person name="Jeong J.-H."/>
            <person name="Song I."/>
            <person name="Kim S."/>
            <person name="Choi T."/>
            <person name="Kim D."/>
            <person name="Ryu S."/>
            <person name="Kim W."/>
        </authorList>
    </citation>
    <scope>NUCLEOTIDE SEQUENCE [LARGE SCALE GENOMIC DNA]</scope>
    <source>
        <tissue evidence="1">Muscle</tissue>
    </source>
</reference>
<keyword evidence="2" id="KW-1185">Reference proteome</keyword>
<sequence>MAATEKYTEEKLSCEFCKETHANVLNTETRKTERPCSGLLTVDLGTEEAGGATGEQKRRVKEELLTDALCMSRERRSEMPSTPVVLGQRREGCEHLTKLQLKSTQLVNSDSPRCSRIHERRATATLMPGHYRRDTATPGNFQKRL</sequence>
<dbReference type="Proteomes" id="UP000324222">
    <property type="component" value="Unassembled WGS sequence"/>
</dbReference>
<organism evidence="1 2">
    <name type="scientific">Portunus trituberculatus</name>
    <name type="common">Swimming crab</name>
    <name type="synonym">Neptunus trituberculatus</name>
    <dbReference type="NCBI Taxonomy" id="210409"/>
    <lineage>
        <taxon>Eukaryota</taxon>
        <taxon>Metazoa</taxon>
        <taxon>Ecdysozoa</taxon>
        <taxon>Arthropoda</taxon>
        <taxon>Crustacea</taxon>
        <taxon>Multicrustacea</taxon>
        <taxon>Malacostraca</taxon>
        <taxon>Eumalacostraca</taxon>
        <taxon>Eucarida</taxon>
        <taxon>Decapoda</taxon>
        <taxon>Pleocyemata</taxon>
        <taxon>Brachyura</taxon>
        <taxon>Eubrachyura</taxon>
        <taxon>Portunoidea</taxon>
        <taxon>Portunidae</taxon>
        <taxon>Portuninae</taxon>
        <taxon>Portunus</taxon>
    </lineage>
</organism>
<protein>
    <submittedName>
        <fullName evidence="1">Uncharacterized protein</fullName>
    </submittedName>
</protein>
<accession>A0A5B7CRB4</accession>
<evidence type="ECO:0000313" key="2">
    <source>
        <dbReference type="Proteomes" id="UP000324222"/>
    </source>
</evidence>
<name>A0A5B7CRB4_PORTR</name>
<proteinExistence type="predicted"/>
<dbReference type="EMBL" id="VSRR010000097">
    <property type="protein sequence ID" value="MPC10023.1"/>
    <property type="molecule type" value="Genomic_DNA"/>
</dbReference>
<gene>
    <name evidence="1" type="ORF">E2C01_002648</name>
</gene>
<dbReference type="AlphaFoldDB" id="A0A5B7CRB4"/>
<evidence type="ECO:0000313" key="1">
    <source>
        <dbReference type="EMBL" id="MPC10023.1"/>
    </source>
</evidence>